<feature type="binding site" evidence="9 11">
    <location>
        <position position="178"/>
    </location>
    <ligand>
        <name>substrate</name>
    </ligand>
</feature>
<dbReference type="InterPro" id="IPR011060">
    <property type="entry name" value="RibuloseP-bd_barrel"/>
</dbReference>
<keyword evidence="5 9" id="KW-0665">Pyrimidine biosynthesis</keyword>
<comment type="catalytic activity">
    <reaction evidence="7 9 12">
        <text>orotidine 5'-phosphate + H(+) = UMP + CO2</text>
        <dbReference type="Rhea" id="RHEA:11596"/>
        <dbReference type="ChEBI" id="CHEBI:15378"/>
        <dbReference type="ChEBI" id="CHEBI:16526"/>
        <dbReference type="ChEBI" id="CHEBI:57538"/>
        <dbReference type="ChEBI" id="CHEBI:57865"/>
        <dbReference type="EC" id="4.1.1.23"/>
    </reaction>
</comment>
<proteinExistence type="inferred from homology"/>
<dbReference type="Pfam" id="PF00215">
    <property type="entry name" value="OMPdecase"/>
    <property type="match status" value="1"/>
</dbReference>
<dbReference type="CDD" id="cd04725">
    <property type="entry name" value="OMP_decarboxylase_like"/>
    <property type="match status" value="1"/>
</dbReference>
<feature type="active site" description="For OMPdecase activity" evidence="10">
    <location>
        <position position="62"/>
    </location>
</feature>
<feature type="binding site" evidence="9 11">
    <location>
        <position position="116"/>
    </location>
    <ligand>
        <name>substrate</name>
    </ligand>
</feature>
<accession>A0A3N5CJB0</accession>
<dbReference type="GO" id="GO:0004590">
    <property type="term" value="F:orotidine-5'-phosphate decarboxylase activity"/>
    <property type="evidence" value="ECO:0007669"/>
    <property type="project" value="UniProtKB-UniRule"/>
</dbReference>
<dbReference type="GO" id="GO:0044205">
    <property type="term" value="P:'de novo' UMP biosynthetic process"/>
    <property type="evidence" value="ECO:0007669"/>
    <property type="project" value="UniProtKB-UniRule"/>
</dbReference>
<evidence type="ECO:0000256" key="11">
    <source>
        <dbReference type="PIRSR" id="PIRSR614732-2"/>
    </source>
</evidence>
<dbReference type="GO" id="GO:0006207">
    <property type="term" value="P:'de novo' pyrimidine nucleobase biosynthetic process"/>
    <property type="evidence" value="ECO:0007669"/>
    <property type="project" value="InterPro"/>
</dbReference>
<comment type="subunit">
    <text evidence="3 9">Homodimer.</text>
</comment>
<comment type="caution">
    <text evidence="14">The sequence shown here is derived from an EMBL/GenBank/DDBJ whole genome shotgun (WGS) entry which is preliminary data.</text>
</comment>
<dbReference type="HAMAP" id="MF_01200_B">
    <property type="entry name" value="OMPdecase_type1_B"/>
    <property type="match status" value="1"/>
</dbReference>
<evidence type="ECO:0000256" key="9">
    <source>
        <dbReference type="HAMAP-Rule" id="MF_01200"/>
    </source>
</evidence>
<dbReference type="InterPro" id="IPR018089">
    <property type="entry name" value="OMPdecase_AS"/>
</dbReference>
<protein>
    <recommendedName>
        <fullName evidence="9">Orotidine 5'-phosphate decarboxylase</fullName>
        <ecNumber evidence="9">4.1.1.23</ecNumber>
    </recommendedName>
    <alternativeName>
        <fullName evidence="9">OMP decarboxylase</fullName>
        <shortName evidence="9">OMPDCase</shortName>
        <shortName evidence="9">OMPdecase</shortName>
    </alternativeName>
</protein>
<dbReference type="PANTHER" id="PTHR32119">
    <property type="entry name" value="OROTIDINE 5'-PHOSPHATE DECARBOXYLASE"/>
    <property type="match status" value="1"/>
</dbReference>
<dbReference type="EC" id="4.1.1.23" evidence="9"/>
<dbReference type="PANTHER" id="PTHR32119:SF2">
    <property type="entry name" value="OROTIDINE 5'-PHOSPHATE DECARBOXYLASE"/>
    <property type="match status" value="1"/>
</dbReference>
<keyword evidence="6 9" id="KW-0456">Lyase</keyword>
<evidence type="ECO:0000313" key="14">
    <source>
        <dbReference type="EMBL" id="RPF57811.1"/>
    </source>
</evidence>
<dbReference type="OrthoDB" id="9806203at2"/>
<dbReference type="SUPFAM" id="SSF51366">
    <property type="entry name" value="Ribulose-phoshate binding barrel"/>
    <property type="match status" value="1"/>
</dbReference>
<dbReference type="EMBL" id="RKRK01000002">
    <property type="protein sequence ID" value="RPF57811.1"/>
    <property type="molecule type" value="Genomic_DNA"/>
</dbReference>
<dbReference type="SMART" id="SM00934">
    <property type="entry name" value="OMPdecase"/>
    <property type="match status" value="1"/>
</dbReference>
<dbReference type="Gene3D" id="3.20.20.70">
    <property type="entry name" value="Aldolase class I"/>
    <property type="match status" value="1"/>
</dbReference>
<dbReference type="Proteomes" id="UP000277108">
    <property type="component" value="Unassembled WGS sequence"/>
</dbReference>
<dbReference type="UniPathway" id="UPA00070">
    <property type="reaction ID" value="UER00120"/>
</dbReference>
<reference evidence="14 15" key="1">
    <citation type="submission" date="2018-11" db="EMBL/GenBank/DDBJ databases">
        <title>Genomic Encyclopedia of Type Strains, Phase IV (KMG-IV): sequencing the most valuable type-strain genomes for metagenomic binning, comparative biology and taxonomic classification.</title>
        <authorList>
            <person name="Goeker M."/>
        </authorList>
    </citation>
    <scope>NUCLEOTIDE SEQUENCE [LARGE SCALE GENOMIC DNA]</scope>
    <source>
        <strain evidence="14 15">DSM 29158</strain>
    </source>
</reference>
<dbReference type="NCBIfam" id="NF001273">
    <property type="entry name" value="PRK00230.1"/>
    <property type="match status" value="1"/>
</dbReference>
<feature type="active site" description="For OMPdecase activity" evidence="10">
    <location>
        <position position="59"/>
    </location>
</feature>
<dbReference type="NCBIfam" id="TIGR01740">
    <property type="entry name" value="pyrF"/>
    <property type="match status" value="1"/>
</dbReference>
<evidence type="ECO:0000256" key="3">
    <source>
        <dbReference type="ARBA" id="ARBA00011738"/>
    </source>
</evidence>
<keyword evidence="15" id="KW-1185">Reference proteome</keyword>
<dbReference type="AlphaFoldDB" id="A0A3N5CJB0"/>
<evidence type="ECO:0000256" key="1">
    <source>
        <dbReference type="ARBA" id="ARBA00002356"/>
    </source>
</evidence>
<dbReference type="InterPro" id="IPR013785">
    <property type="entry name" value="Aldolase_TIM"/>
</dbReference>
<dbReference type="InterPro" id="IPR001754">
    <property type="entry name" value="OMPdeCOase_dom"/>
</dbReference>
<organism evidence="14 15">
    <name type="scientific">Abyssicoccus albus</name>
    <dbReference type="NCBI Taxonomy" id="1817405"/>
    <lineage>
        <taxon>Bacteria</taxon>
        <taxon>Bacillati</taxon>
        <taxon>Bacillota</taxon>
        <taxon>Bacilli</taxon>
        <taxon>Bacillales</taxon>
        <taxon>Abyssicoccaceae</taxon>
    </lineage>
</organism>
<evidence type="ECO:0000259" key="13">
    <source>
        <dbReference type="SMART" id="SM00934"/>
    </source>
</evidence>
<evidence type="ECO:0000256" key="12">
    <source>
        <dbReference type="RuleBase" id="RU000512"/>
    </source>
</evidence>
<evidence type="ECO:0000256" key="7">
    <source>
        <dbReference type="ARBA" id="ARBA00049157"/>
    </source>
</evidence>
<dbReference type="RefSeq" id="WP_123807365.1">
    <property type="nucleotide sequence ID" value="NZ_RKRK01000002.1"/>
</dbReference>
<sequence length="229" mass="25887">MTKPIIALDFNDQQTALNFVNQFDESLFVKVGMELYYRSGPEIIYELKNLGHQIFLDLKCHDIPNTVGKALEVVASLEVDMVNVHALGGRNMMLRAKESIDRVNKDTKLIAVTQLTSTNEQMIQYEQNIPLTMRESVLNLATLAHDCHLDGVVCSVQEAELLTEQLGRDFLKVTPGIRLKEDSVDDQVRIATPTVARELGSTHIVVGRSITQHDNPIERYNYYKSVWEG</sequence>
<evidence type="ECO:0000256" key="6">
    <source>
        <dbReference type="ARBA" id="ARBA00023239"/>
    </source>
</evidence>
<evidence type="ECO:0000256" key="8">
    <source>
        <dbReference type="ARBA" id="ARBA00061012"/>
    </source>
</evidence>
<name>A0A3N5CJB0_9BACL</name>
<comment type="pathway">
    <text evidence="2 9 12">Pyrimidine metabolism; UMP biosynthesis via de novo pathway; UMP from orotate: step 2/2.</text>
</comment>
<dbReference type="GO" id="GO:0005829">
    <property type="term" value="C:cytosol"/>
    <property type="evidence" value="ECO:0007669"/>
    <property type="project" value="TreeGrafter"/>
</dbReference>
<feature type="binding site" evidence="9 11">
    <location>
        <position position="208"/>
    </location>
    <ligand>
        <name>substrate</name>
    </ligand>
</feature>
<evidence type="ECO:0000256" key="5">
    <source>
        <dbReference type="ARBA" id="ARBA00022975"/>
    </source>
</evidence>
<evidence type="ECO:0000256" key="4">
    <source>
        <dbReference type="ARBA" id="ARBA00022793"/>
    </source>
</evidence>
<evidence type="ECO:0000256" key="2">
    <source>
        <dbReference type="ARBA" id="ARBA00004861"/>
    </source>
</evidence>
<dbReference type="InterPro" id="IPR047596">
    <property type="entry name" value="OMPdecase_bac"/>
</dbReference>
<evidence type="ECO:0000256" key="10">
    <source>
        <dbReference type="PIRSR" id="PIRSR614732-1"/>
    </source>
</evidence>
<comment type="similarity">
    <text evidence="8 9">Belongs to the OMP decarboxylase family. Type 1 subfamily.</text>
</comment>
<feature type="active site" description="Proton donor" evidence="9">
    <location>
        <position position="59"/>
    </location>
</feature>
<feature type="binding site" evidence="9 11">
    <location>
        <position position="9"/>
    </location>
    <ligand>
        <name>substrate</name>
    </ligand>
</feature>
<dbReference type="PROSITE" id="PS00156">
    <property type="entry name" value="OMPDECASE"/>
    <property type="match status" value="1"/>
</dbReference>
<feature type="binding site" evidence="9 11">
    <location>
        <position position="207"/>
    </location>
    <ligand>
        <name>substrate</name>
    </ligand>
</feature>
<feature type="binding site" evidence="9 11">
    <location>
        <position position="187"/>
    </location>
    <ligand>
        <name>substrate</name>
    </ligand>
</feature>
<dbReference type="InterPro" id="IPR014732">
    <property type="entry name" value="OMPdecase"/>
</dbReference>
<comment type="function">
    <text evidence="1 9">Catalyzes the decarboxylation of orotidine 5'-monophosphate (OMP) to uridine 5'-monophosphate (UMP).</text>
</comment>
<feature type="active site" description="For OMPdecase activity" evidence="10">
    <location>
        <position position="57"/>
    </location>
</feature>
<gene>
    <name evidence="9" type="primary">pyrF</name>
    <name evidence="14" type="ORF">EDD62_0446</name>
</gene>
<feature type="domain" description="Orotidine 5'-phosphate decarboxylase" evidence="13">
    <location>
        <begin position="3"/>
        <end position="223"/>
    </location>
</feature>
<feature type="binding site" evidence="9 11">
    <location>
        <position position="30"/>
    </location>
    <ligand>
        <name>substrate</name>
    </ligand>
</feature>
<keyword evidence="4 9" id="KW-0210">Decarboxylase</keyword>
<feature type="binding site" evidence="9">
    <location>
        <begin position="57"/>
        <end position="66"/>
    </location>
    <ligand>
        <name>substrate</name>
    </ligand>
</feature>
<dbReference type="FunFam" id="3.20.20.70:FF:000015">
    <property type="entry name" value="Orotidine 5'-phosphate decarboxylase"/>
    <property type="match status" value="1"/>
</dbReference>
<evidence type="ECO:0000313" key="15">
    <source>
        <dbReference type="Proteomes" id="UP000277108"/>
    </source>
</evidence>